<proteinExistence type="predicted"/>
<evidence type="ECO:0000256" key="1">
    <source>
        <dbReference type="SAM" id="MobiDB-lite"/>
    </source>
</evidence>
<evidence type="ECO:0000313" key="3">
    <source>
        <dbReference type="Proteomes" id="UP000653480"/>
    </source>
</evidence>
<comment type="caution">
    <text evidence="2">The sequence shown here is derived from an EMBL/GenBank/DDBJ whole genome shotgun (WGS) entry which is preliminary data.</text>
</comment>
<protein>
    <submittedName>
        <fullName evidence="2">Uncharacterized protein</fullName>
    </submittedName>
</protein>
<organism evidence="2 3">
    <name type="scientific">Microbispora bryophytorum</name>
    <dbReference type="NCBI Taxonomy" id="1460882"/>
    <lineage>
        <taxon>Bacteria</taxon>
        <taxon>Bacillati</taxon>
        <taxon>Actinomycetota</taxon>
        <taxon>Actinomycetes</taxon>
        <taxon>Streptosporangiales</taxon>
        <taxon>Streptosporangiaceae</taxon>
        <taxon>Microbispora</taxon>
    </lineage>
</organism>
<evidence type="ECO:0000313" key="2">
    <source>
        <dbReference type="EMBL" id="GGO13937.1"/>
    </source>
</evidence>
<dbReference type="Proteomes" id="UP000653480">
    <property type="component" value="Unassembled WGS sequence"/>
</dbReference>
<feature type="region of interest" description="Disordered" evidence="1">
    <location>
        <begin position="1"/>
        <end position="21"/>
    </location>
</feature>
<reference evidence="2" key="2">
    <citation type="submission" date="2020-09" db="EMBL/GenBank/DDBJ databases">
        <authorList>
            <person name="Sun Q."/>
            <person name="Zhou Y."/>
        </authorList>
    </citation>
    <scope>NUCLEOTIDE SEQUENCE</scope>
    <source>
        <strain evidence="2">CGMCC 4.7138</strain>
    </source>
</reference>
<keyword evidence="3" id="KW-1185">Reference proteome</keyword>
<name>A0A8H9H1Q1_9ACTN</name>
<accession>A0A8H9H1Q1</accession>
<sequence>MPRHGVTVAAEAAGKPSPGNEIFPALTAVPVGGTRHNTLVSGKRRERGAEMIAQFTGR</sequence>
<dbReference type="EMBL" id="BMMN01000005">
    <property type="protein sequence ID" value="GGO13937.1"/>
    <property type="molecule type" value="Genomic_DNA"/>
</dbReference>
<dbReference type="AlphaFoldDB" id="A0A8H9H1Q1"/>
<gene>
    <name evidence="2" type="ORF">GCM10011574_33790</name>
</gene>
<reference evidence="2" key="1">
    <citation type="journal article" date="2014" name="Int. J. Syst. Evol. Microbiol.">
        <title>Complete genome sequence of Corynebacterium casei LMG S-19264T (=DSM 44701T), isolated from a smear-ripened cheese.</title>
        <authorList>
            <consortium name="US DOE Joint Genome Institute (JGI-PGF)"/>
            <person name="Walter F."/>
            <person name="Albersmeier A."/>
            <person name="Kalinowski J."/>
            <person name="Ruckert C."/>
        </authorList>
    </citation>
    <scope>NUCLEOTIDE SEQUENCE</scope>
    <source>
        <strain evidence="2">CGMCC 4.7138</strain>
    </source>
</reference>